<dbReference type="GO" id="GO:1990904">
    <property type="term" value="C:ribonucleoprotein complex"/>
    <property type="evidence" value="ECO:0007669"/>
    <property type="project" value="UniProtKB-KW"/>
</dbReference>
<dbReference type="GO" id="GO:0032543">
    <property type="term" value="P:mitochondrial translation"/>
    <property type="evidence" value="ECO:0007669"/>
    <property type="project" value="InterPro"/>
</dbReference>
<keyword evidence="4" id="KW-0809">Transit peptide</keyword>
<evidence type="ECO:0000256" key="2">
    <source>
        <dbReference type="ARBA" id="ARBA00006136"/>
    </source>
</evidence>
<evidence type="ECO:0000256" key="11">
    <source>
        <dbReference type="SAM" id="MobiDB-lite"/>
    </source>
</evidence>
<comment type="subcellular location">
    <subcellularLocation>
        <location evidence="1">Mitochondrion</location>
    </subcellularLocation>
</comment>
<proteinExistence type="inferred from homology"/>
<dbReference type="AlphaFoldDB" id="A0A7M7KM38"/>
<evidence type="ECO:0000256" key="5">
    <source>
        <dbReference type="ARBA" id="ARBA00022980"/>
    </source>
</evidence>
<evidence type="ECO:0000313" key="13">
    <source>
        <dbReference type="Proteomes" id="UP000594260"/>
    </source>
</evidence>
<evidence type="ECO:0000256" key="10">
    <source>
        <dbReference type="ARBA" id="ARBA00035515"/>
    </source>
</evidence>
<keyword evidence="5" id="KW-0689">Ribosomal protein</keyword>
<keyword evidence="3" id="KW-0597">Phosphoprotein</keyword>
<dbReference type="OMA" id="GLCREKQ"/>
<comment type="similarity">
    <text evidence="2">Belongs to the bacterial ribosomal protein bS18 family. Mitochondrion-specific ribosomal protein mS40 subfamily.</text>
</comment>
<dbReference type="GO" id="GO:0005739">
    <property type="term" value="C:mitochondrion"/>
    <property type="evidence" value="ECO:0007669"/>
    <property type="project" value="UniProtKB-SubCell"/>
</dbReference>
<protein>
    <recommendedName>
        <fullName evidence="9">Small ribosomal subunit protein mS40</fullName>
    </recommendedName>
    <alternativeName>
        <fullName evidence="8">28S ribosomal protein S18-2, mitochondrial</fullName>
    </alternativeName>
    <alternativeName>
        <fullName evidence="10">28S ribosomal protein S18b, mitochondrial</fullName>
    </alternativeName>
</protein>
<dbReference type="EnsemblMetazoa" id="XM_022807227">
    <property type="protein sequence ID" value="XP_022662962"/>
    <property type="gene ID" value="LOC111251045"/>
</dbReference>
<evidence type="ECO:0000256" key="3">
    <source>
        <dbReference type="ARBA" id="ARBA00022553"/>
    </source>
</evidence>
<dbReference type="Pfam" id="PF01084">
    <property type="entry name" value="Ribosomal_S18"/>
    <property type="match status" value="1"/>
</dbReference>
<organism evidence="12 13">
    <name type="scientific">Varroa destructor</name>
    <name type="common">Honeybee mite</name>
    <dbReference type="NCBI Taxonomy" id="109461"/>
    <lineage>
        <taxon>Eukaryota</taxon>
        <taxon>Metazoa</taxon>
        <taxon>Ecdysozoa</taxon>
        <taxon>Arthropoda</taxon>
        <taxon>Chelicerata</taxon>
        <taxon>Arachnida</taxon>
        <taxon>Acari</taxon>
        <taxon>Parasitiformes</taxon>
        <taxon>Mesostigmata</taxon>
        <taxon>Gamasina</taxon>
        <taxon>Dermanyssoidea</taxon>
        <taxon>Varroidae</taxon>
        <taxon>Varroa</taxon>
    </lineage>
</organism>
<feature type="region of interest" description="Disordered" evidence="11">
    <location>
        <begin position="61"/>
        <end position="87"/>
    </location>
</feature>
<evidence type="ECO:0000313" key="12">
    <source>
        <dbReference type="EnsemblMetazoa" id="XP_022662962"/>
    </source>
</evidence>
<keyword evidence="7" id="KW-0687">Ribonucleoprotein</keyword>
<name>A0A7M7KM38_VARDE</name>
<dbReference type="SUPFAM" id="SSF46911">
    <property type="entry name" value="Ribosomal protein S18"/>
    <property type="match status" value="1"/>
</dbReference>
<evidence type="ECO:0000256" key="6">
    <source>
        <dbReference type="ARBA" id="ARBA00023128"/>
    </source>
</evidence>
<dbReference type="GO" id="GO:0005840">
    <property type="term" value="C:ribosome"/>
    <property type="evidence" value="ECO:0007669"/>
    <property type="project" value="UniProtKB-KW"/>
</dbReference>
<sequence length="240" mass="27703">MALPTRLFVRTILGQKLTLLNSVRQRLTFPTVVSGSANVGDAVRRAIQSRAFTMRLFSTTNGSSCEHRETSSDTEGEDKKSPTIKLRSRNKPYTFHPVEVSIRYMESPQYSEVYGNDPVWTNYRRNFKGQYAPPKTRRSCIIFAPDPYTNTGNPCPICRDEYLVVHYENTKLLKQFISPYTGVVLEPKRTGVCRRVQFNLELEIMKAYDLGLIEFDVPFRAFDYSRYYPQLKEGLEAQII</sequence>
<dbReference type="InterPro" id="IPR001648">
    <property type="entry name" value="Ribosomal_bS18"/>
</dbReference>
<dbReference type="GO" id="GO:0003735">
    <property type="term" value="F:structural constituent of ribosome"/>
    <property type="evidence" value="ECO:0007669"/>
    <property type="project" value="InterPro"/>
</dbReference>
<accession>A0A7M7KM38</accession>
<dbReference type="PANTHER" id="PTHR13329:SF2">
    <property type="entry name" value="SMALL RIBOSOMAL SUBUNIT PROTEIN MS40"/>
    <property type="match status" value="1"/>
</dbReference>
<keyword evidence="6" id="KW-0496">Mitochondrion</keyword>
<dbReference type="FunCoup" id="A0A7M7KM38">
    <property type="interactions" value="526"/>
</dbReference>
<dbReference type="Proteomes" id="UP000594260">
    <property type="component" value="Unplaced"/>
</dbReference>
<dbReference type="PANTHER" id="PTHR13329">
    <property type="entry name" value="MITOCHONDRIAL RIBOSOMAL PROTEIN S18B"/>
    <property type="match status" value="1"/>
</dbReference>
<dbReference type="InParanoid" id="A0A7M7KM38"/>
<dbReference type="CTD" id="28973"/>
<reference evidence="12" key="1">
    <citation type="submission" date="2021-01" db="UniProtKB">
        <authorList>
            <consortium name="EnsemblMetazoa"/>
        </authorList>
    </citation>
    <scope>IDENTIFICATION</scope>
</reference>
<evidence type="ECO:0000256" key="4">
    <source>
        <dbReference type="ARBA" id="ARBA00022946"/>
    </source>
</evidence>
<keyword evidence="13" id="KW-1185">Reference proteome</keyword>
<dbReference type="GeneID" id="111251045"/>
<dbReference type="RefSeq" id="XP_022662962.1">
    <property type="nucleotide sequence ID" value="XM_022807227.1"/>
</dbReference>
<evidence type="ECO:0000256" key="7">
    <source>
        <dbReference type="ARBA" id="ARBA00023274"/>
    </source>
</evidence>
<evidence type="ECO:0000256" key="8">
    <source>
        <dbReference type="ARBA" id="ARBA00032055"/>
    </source>
</evidence>
<feature type="compositionally biased region" description="Basic and acidic residues" evidence="11">
    <location>
        <begin position="65"/>
        <end position="81"/>
    </location>
</feature>
<dbReference type="InterPro" id="IPR036870">
    <property type="entry name" value="Ribosomal_bS18_sf"/>
</dbReference>
<dbReference type="KEGG" id="vde:111251045"/>
<dbReference type="OrthoDB" id="21463at2759"/>
<evidence type="ECO:0000256" key="1">
    <source>
        <dbReference type="ARBA" id="ARBA00004173"/>
    </source>
</evidence>
<dbReference type="InterPro" id="IPR040054">
    <property type="entry name" value="MRPS18B"/>
</dbReference>
<dbReference type="Gene3D" id="4.10.640.10">
    <property type="entry name" value="Ribosomal protein S18"/>
    <property type="match status" value="1"/>
</dbReference>
<evidence type="ECO:0000256" key="9">
    <source>
        <dbReference type="ARBA" id="ARBA00035130"/>
    </source>
</evidence>